<organism evidence="1 2">
    <name type="scientific">Mycobacterium paraintracellulare</name>
    <dbReference type="NCBI Taxonomy" id="1138383"/>
    <lineage>
        <taxon>Bacteria</taxon>
        <taxon>Bacillati</taxon>
        <taxon>Actinomycetota</taxon>
        <taxon>Actinomycetes</taxon>
        <taxon>Mycobacteriales</taxon>
        <taxon>Mycobacteriaceae</taxon>
        <taxon>Mycobacterium</taxon>
        <taxon>Mycobacterium avium complex (MAC)</taxon>
    </lineage>
</organism>
<protein>
    <recommendedName>
        <fullName evidence="3">Lipoprotein</fullName>
    </recommendedName>
</protein>
<dbReference type="EMBL" id="AP022597">
    <property type="protein sequence ID" value="BBY71374.1"/>
    <property type="molecule type" value="Genomic_DNA"/>
</dbReference>
<sequence length="163" mass="17085">MRIDERSDFRFRMPSRRVTAAFATVFTTVGLAGASPCAAADPTESLRAALVAARGAASCGPLRSDPTVDQAAHGVNKSTDVWLDHTSRAVPETDAVPILRDLGYAADKAAILSSATNDVGTAVKALMLQGYAKIPDCSYTSFGVATTYNAKKEIFLMTAVLAG</sequence>
<keyword evidence="2" id="KW-1185">Reference proteome</keyword>
<name>A0ABM7KB96_9MYCO</name>
<dbReference type="Proteomes" id="UP000466578">
    <property type="component" value="Chromosome"/>
</dbReference>
<evidence type="ECO:0008006" key="3">
    <source>
        <dbReference type="Google" id="ProtNLM"/>
    </source>
</evidence>
<proteinExistence type="predicted"/>
<evidence type="ECO:0000313" key="2">
    <source>
        <dbReference type="Proteomes" id="UP000466578"/>
    </source>
</evidence>
<reference evidence="1 2" key="1">
    <citation type="journal article" date="2019" name="Emerg. Microbes Infect.">
        <title>Comprehensive subspecies identification of 175 nontuberculous mycobacteria species based on 7547 genomic profiles.</title>
        <authorList>
            <person name="Matsumoto Y."/>
            <person name="Kinjo T."/>
            <person name="Motooka D."/>
            <person name="Nabeya D."/>
            <person name="Jung N."/>
            <person name="Uechi K."/>
            <person name="Horii T."/>
            <person name="Iida T."/>
            <person name="Fujita J."/>
            <person name="Nakamura S."/>
        </authorList>
    </citation>
    <scope>NUCLEOTIDE SEQUENCE [LARGE SCALE GENOMIC DNA]</scope>
    <source>
        <strain evidence="1 2">JCM 30622</strain>
    </source>
</reference>
<evidence type="ECO:0000313" key="1">
    <source>
        <dbReference type="EMBL" id="BBY71374.1"/>
    </source>
</evidence>
<accession>A0ABM7KB96</accession>
<gene>
    <name evidence="1" type="ORF">MPRI_35610</name>
</gene>